<accession>A0A9D3ULC7</accession>
<evidence type="ECO:0000313" key="2">
    <source>
        <dbReference type="Proteomes" id="UP000828251"/>
    </source>
</evidence>
<dbReference type="PANTHER" id="PTHR46890:SF49">
    <property type="entry name" value="RNA-DIRECTED DNA POLYMERASE"/>
    <property type="match status" value="1"/>
</dbReference>
<reference evidence="1 2" key="1">
    <citation type="journal article" date="2021" name="Plant Biotechnol. J.">
        <title>Multi-omics assisted identification of the key and species-specific regulatory components of drought-tolerant mechanisms in Gossypium stocksii.</title>
        <authorList>
            <person name="Yu D."/>
            <person name="Ke L."/>
            <person name="Zhang D."/>
            <person name="Wu Y."/>
            <person name="Sun Y."/>
            <person name="Mei J."/>
            <person name="Sun J."/>
            <person name="Sun Y."/>
        </authorList>
    </citation>
    <scope>NUCLEOTIDE SEQUENCE [LARGE SCALE GENOMIC DNA]</scope>
    <source>
        <strain evidence="2">cv. E1</strain>
        <tissue evidence="1">Leaf</tissue>
    </source>
</reference>
<dbReference type="EMBL" id="JAIQCV010000011">
    <property type="protein sequence ID" value="KAH1047361.1"/>
    <property type="molecule type" value="Genomic_DNA"/>
</dbReference>
<dbReference type="OrthoDB" id="10493907at2759"/>
<sequence length="198" mass="21981">MASLKASDIDGYSALFFQKFWPIVGEDITTFFFSVLNGEIGIECVNKGVLESCIYKAQGAFILGRQIFDNVLVAYKVLHSLKLKGNGATRAQIGRERLAASHLFFADDYILFGDASIGGVENVQKVVIEYENASSQQVNYDKSLIYFSANVDISIRDQIGDVLGVKVNGEVRELFDKELVKRVLRIPIGRSQVADEMI</sequence>
<gene>
    <name evidence="1" type="ORF">J1N35_038145</name>
</gene>
<organism evidence="1 2">
    <name type="scientific">Gossypium stocksii</name>
    <dbReference type="NCBI Taxonomy" id="47602"/>
    <lineage>
        <taxon>Eukaryota</taxon>
        <taxon>Viridiplantae</taxon>
        <taxon>Streptophyta</taxon>
        <taxon>Embryophyta</taxon>
        <taxon>Tracheophyta</taxon>
        <taxon>Spermatophyta</taxon>
        <taxon>Magnoliopsida</taxon>
        <taxon>eudicotyledons</taxon>
        <taxon>Gunneridae</taxon>
        <taxon>Pentapetalae</taxon>
        <taxon>rosids</taxon>
        <taxon>malvids</taxon>
        <taxon>Malvales</taxon>
        <taxon>Malvaceae</taxon>
        <taxon>Malvoideae</taxon>
        <taxon>Gossypium</taxon>
    </lineage>
</organism>
<dbReference type="PANTHER" id="PTHR46890">
    <property type="entry name" value="NON-LTR RETROLELEMENT REVERSE TRANSCRIPTASE-LIKE PROTEIN-RELATED"/>
    <property type="match status" value="1"/>
</dbReference>
<name>A0A9D3ULC7_9ROSI</name>
<dbReference type="Proteomes" id="UP000828251">
    <property type="component" value="Unassembled WGS sequence"/>
</dbReference>
<evidence type="ECO:0000313" key="1">
    <source>
        <dbReference type="EMBL" id="KAH1047361.1"/>
    </source>
</evidence>
<dbReference type="AlphaFoldDB" id="A0A9D3ULC7"/>
<comment type="caution">
    <text evidence="1">The sequence shown here is derived from an EMBL/GenBank/DDBJ whole genome shotgun (WGS) entry which is preliminary data.</text>
</comment>
<evidence type="ECO:0008006" key="3">
    <source>
        <dbReference type="Google" id="ProtNLM"/>
    </source>
</evidence>
<protein>
    <recommendedName>
        <fullName evidence="3">Reverse transcriptase</fullName>
    </recommendedName>
</protein>
<dbReference type="InterPro" id="IPR052343">
    <property type="entry name" value="Retrotransposon-Effector_Assoc"/>
</dbReference>
<keyword evidence="2" id="KW-1185">Reference proteome</keyword>
<proteinExistence type="predicted"/>